<dbReference type="STRING" id="1884381.SAMN05518846_101506"/>
<keyword evidence="2" id="KW-1185">Reference proteome</keyword>
<reference evidence="2" key="1">
    <citation type="submission" date="2016-10" db="EMBL/GenBank/DDBJ databases">
        <authorList>
            <person name="Varghese N."/>
            <person name="Submissions S."/>
        </authorList>
    </citation>
    <scope>NUCLEOTIDE SEQUENCE [LARGE SCALE GENOMIC DNA]</scope>
    <source>
        <strain evidence="2">OK042</strain>
    </source>
</reference>
<gene>
    <name evidence="1" type="ORF">SAMN05518846_101506</name>
</gene>
<dbReference type="Pfam" id="PF19640">
    <property type="entry name" value="DUF6143"/>
    <property type="match status" value="1"/>
</dbReference>
<dbReference type="RefSeq" id="WP_092266372.1">
    <property type="nucleotide sequence ID" value="NZ_FORT01000001.1"/>
</dbReference>
<dbReference type="InterPro" id="IPR046141">
    <property type="entry name" value="DUF6143"/>
</dbReference>
<dbReference type="Proteomes" id="UP000198915">
    <property type="component" value="Unassembled WGS sequence"/>
</dbReference>
<protein>
    <submittedName>
        <fullName evidence="1">Uncharacterized protein</fullName>
    </submittedName>
</protein>
<dbReference type="EMBL" id="FORT01000001">
    <property type="protein sequence ID" value="SFI91441.1"/>
    <property type="molecule type" value="Genomic_DNA"/>
</dbReference>
<name>A0A1I3M339_9BACL</name>
<proteinExistence type="predicted"/>
<organism evidence="1 2">
    <name type="scientific">Brevibacillus centrosporus</name>
    <dbReference type="NCBI Taxonomy" id="54910"/>
    <lineage>
        <taxon>Bacteria</taxon>
        <taxon>Bacillati</taxon>
        <taxon>Bacillota</taxon>
        <taxon>Bacilli</taxon>
        <taxon>Bacillales</taxon>
        <taxon>Paenibacillaceae</taxon>
        <taxon>Brevibacillus</taxon>
    </lineage>
</organism>
<evidence type="ECO:0000313" key="2">
    <source>
        <dbReference type="Proteomes" id="UP000198915"/>
    </source>
</evidence>
<evidence type="ECO:0000313" key="1">
    <source>
        <dbReference type="EMBL" id="SFI91441.1"/>
    </source>
</evidence>
<accession>A0A1I3M339</accession>
<dbReference type="AlphaFoldDB" id="A0A1I3M339"/>
<sequence length="205" mass="22390">MAKSSFNQSPYYYGVPDVYMQMGYYPFPTPPISDQTPKQIHVPYPMSIAAHCKYFLGQTEKITAGGEIQGFGALSNPFRSGVILFVHSWQLTNYSEHPAEVQIWFGKTESITGAKTSTAVSASYAQLSACPPPQGKIRFATGDNVLPRGGAAVTTRMVPPMSTIEAKLNGQWMLGPGMTMMAVLPAEGKSATILFSTSWWEQSVY</sequence>